<evidence type="ECO:0000256" key="3">
    <source>
        <dbReference type="SAM" id="MobiDB-lite"/>
    </source>
</evidence>
<feature type="compositionally biased region" description="Gly residues" evidence="3">
    <location>
        <begin position="533"/>
        <end position="548"/>
    </location>
</feature>
<dbReference type="InterPro" id="IPR012677">
    <property type="entry name" value="Nucleotide-bd_a/b_plait_sf"/>
</dbReference>
<dbReference type="GO" id="GO:1990904">
    <property type="term" value="C:ribonucleoprotein complex"/>
    <property type="evidence" value="ECO:0007669"/>
    <property type="project" value="TreeGrafter"/>
</dbReference>
<dbReference type="GO" id="GO:0005829">
    <property type="term" value="C:cytosol"/>
    <property type="evidence" value="ECO:0007669"/>
    <property type="project" value="TreeGrafter"/>
</dbReference>
<evidence type="ECO:0000313" key="7">
    <source>
        <dbReference type="Proteomes" id="UP000800041"/>
    </source>
</evidence>
<dbReference type="GO" id="GO:0034517">
    <property type="term" value="P:ribophagy"/>
    <property type="evidence" value="ECO:0007669"/>
    <property type="project" value="TreeGrafter"/>
</dbReference>
<evidence type="ECO:0000259" key="5">
    <source>
        <dbReference type="PROSITE" id="PS50177"/>
    </source>
</evidence>
<feature type="compositionally biased region" description="Basic and acidic residues" evidence="3">
    <location>
        <begin position="211"/>
        <end position="223"/>
    </location>
</feature>
<feature type="region of interest" description="Disordered" evidence="3">
    <location>
        <begin position="183"/>
        <end position="433"/>
    </location>
</feature>
<dbReference type="GO" id="GO:0016579">
    <property type="term" value="P:protein deubiquitination"/>
    <property type="evidence" value="ECO:0007669"/>
    <property type="project" value="TreeGrafter"/>
</dbReference>
<dbReference type="Gene3D" id="3.10.450.50">
    <property type="match status" value="1"/>
</dbReference>
<feature type="compositionally biased region" description="Low complexity" evidence="3">
    <location>
        <begin position="308"/>
        <end position="324"/>
    </location>
</feature>
<dbReference type="SMART" id="SM00360">
    <property type="entry name" value="RRM"/>
    <property type="match status" value="1"/>
</dbReference>
<dbReference type="InterPro" id="IPR002075">
    <property type="entry name" value="NTF2_dom"/>
</dbReference>
<feature type="region of interest" description="Disordered" evidence="3">
    <location>
        <begin position="30"/>
        <end position="53"/>
    </location>
</feature>
<feature type="compositionally biased region" description="Pro residues" evidence="3">
    <location>
        <begin position="325"/>
        <end position="339"/>
    </location>
</feature>
<dbReference type="PANTHER" id="PTHR10693">
    <property type="entry name" value="RAS GTPASE-ACTIVATING PROTEIN-BINDING PROTEIN"/>
    <property type="match status" value="1"/>
</dbReference>
<dbReference type="CDD" id="cd00780">
    <property type="entry name" value="NTF2"/>
    <property type="match status" value="1"/>
</dbReference>
<proteinExistence type="predicted"/>
<evidence type="ECO:0008006" key="8">
    <source>
        <dbReference type="Google" id="ProtNLM"/>
    </source>
</evidence>
<dbReference type="InterPro" id="IPR018222">
    <property type="entry name" value="Nuclear_transport_factor_2_euk"/>
</dbReference>
<reference evidence="6" key="1">
    <citation type="journal article" date="2020" name="Stud. Mycol.">
        <title>101 Dothideomycetes genomes: a test case for predicting lifestyles and emergence of pathogens.</title>
        <authorList>
            <person name="Haridas S."/>
            <person name="Albert R."/>
            <person name="Binder M."/>
            <person name="Bloem J."/>
            <person name="Labutti K."/>
            <person name="Salamov A."/>
            <person name="Andreopoulos B."/>
            <person name="Baker S."/>
            <person name="Barry K."/>
            <person name="Bills G."/>
            <person name="Bluhm B."/>
            <person name="Cannon C."/>
            <person name="Castanera R."/>
            <person name="Culley D."/>
            <person name="Daum C."/>
            <person name="Ezra D."/>
            <person name="Gonzalez J."/>
            <person name="Henrissat B."/>
            <person name="Kuo A."/>
            <person name="Liang C."/>
            <person name="Lipzen A."/>
            <person name="Lutzoni F."/>
            <person name="Magnuson J."/>
            <person name="Mondo S."/>
            <person name="Nolan M."/>
            <person name="Ohm R."/>
            <person name="Pangilinan J."/>
            <person name="Park H.-J."/>
            <person name="Ramirez L."/>
            <person name="Alfaro M."/>
            <person name="Sun H."/>
            <person name="Tritt A."/>
            <person name="Yoshinaga Y."/>
            <person name="Zwiers L.-H."/>
            <person name="Turgeon B."/>
            <person name="Goodwin S."/>
            <person name="Spatafora J."/>
            <person name="Crous P."/>
            <person name="Grigoriev I."/>
        </authorList>
    </citation>
    <scope>NUCLEOTIDE SEQUENCE</scope>
    <source>
        <strain evidence="6">CBS 113979</strain>
    </source>
</reference>
<dbReference type="CDD" id="cd00590">
    <property type="entry name" value="RRM_SF"/>
    <property type="match status" value="1"/>
</dbReference>
<dbReference type="PANTHER" id="PTHR10693:SF20">
    <property type="entry name" value="AT27578P"/>
    <property type="match status" value="1"/>
</dbReference>
<evidence type="ECO:0000256" key="2">
    <source>
        <dbReference type="PROSITE-ProRule" id="PRU00176"/>
    </source>
</evidence>
<dbReference type="SUPFAM" id="SSF54928">
    <property type="entry name" value="RNA-binding domain, RBD"/>
    <property type="match status" value="1"/>
</dbReference>
<dbReference type="FunFam" id="3.10.450.50:FF:000003">
    <property type="entry name" value="Nuclear transport factor 2 family protein"/>
    <property type="match status" value="1"/>
</dbReference>
<feature type="compositionally biased region" description="Low complexity" evidence="3">
    <location>
        <begin position="362"/>
        <end position="382"/>
    </location>
</feature>
<evidence type="ECO:0000259" key="4">
    <source>
        <dbReference type="PROSITE" id="PS50102"/>
    </source>
</evidence>
<sequence>MSAEMGSAAVNGNYTPNNGHYDLAEHNNHVANTSNSNTATSGSSVAPAGSSQSSAEISKDEVGWYFVEQYYTTLSKTPEKLFLFYNKRSQSVSGVEEEKTPIAVGQKAINDMIKAHDWQDAKVRVTNVDSQGSDQNIIIQVIGEISNKSATMRRFVQTFVLATQTNGYFVLNDIFRFLAEEPEDANEEELQQNPSAHPSGYQEPTSTAMESEPKRLTDDKDTVAQDQDANLVDEKLEEDAKTGEVAIEATPEETAPVEKVNGTVAEAEPEAEVHKVETPLELTPEKSAETSTSGAAVEAEKPTEAEPEAATSAAEPTAAPSGPKAAPPKPAAAPVPAKPAAPKSWASLVSAGRTAPAVPNVAPTSSTPAASKPTPTAPSQAPGPTDPSNAVSSAPAREATPDNQQDVGWQSVGGDGNRKQTRGQGQTASSEPRGVRGFVKNVFASVDAQALRTALEKFGEVTYFDISRQKNCAFVEFATPAIFQAAQAANPIQIGTDQVYVEERREGLRASSNFNRGGGSMRGRGGPENRPGQGRGGFPKDGGRGGFPSRGRGNAPRGRGASQVA</sequence>
<dbReference type="GO" id="GO:1990861">
    <property type="term" value="C:Ubp3-Bre5 deubiquitination complex"/>
    <property type="evidence" value="ECO:0007669"/>
    <property type="project" value="TreeGrafter"/>
</dbReference>
<feature type="compositionally biased region" description="Basic and acidic residues" evidence="3">
    <location>
        <begin position="232"/>
        <end position="242"/>
    </location>
</feature>
<dbReference type="OrthoDB" id="339151at2759"/>
<dbReference type="InterPro" id="IPR035979">
    <property type="entry name" value="RBD_domain_sf"/>
</dbReference>
<feature type="compositionally biased region" description="Polar residues" evidence="3">
    <location>
        <begin position="191"/>
        <end position="209"/>
    </location>
</feature>
<dbReference type="Pfam" id="PF02136">
    <property type="entry name" value="NTF2"/>
    <property type="match status" value="1"/>
</dbReference>
<feature type="domain" description="NTF2" evidence="5">
    <location>
        <begin position="62"/>
        <end position="177"/>
    </location>
</feature>
<feature type="compositionally biased region" description="Low complexity" evidence="3">
    <location>
        <begin position="549"/>
        <end position="565"/>
    </location>
</feature>
<dbReference type="Gene3D" id="3.30.70.330">
    <property type="match status" value="1"/>
</dbReference>
<dbReference type="PROSITE" id="PS50177">
    <property type="entry name" value="NTF2_DOMAIN"/>
    <property type="match status" value="1"/>
</dbReference>
<dbReference type="GO" id="GO:0003729">
    <property type="term" value="F:mRNA binding"/>
    <property type="evidence" value="ECO:0007669"/>
    <property type="project" value="TreeGrafter"/>
</dbReference>
<dbReference type="EMBL" id="ML977138">
    <property type="protein sequence ID" value="KAF1991928.1"/>
    <property type="molecule type" value="Genomic_DNA"/>
</dbReference>
<dbReference type="Pfam" id="PF00076">
    <property type="entry name" value="RRM_1"/>
    <property type="match status" value="1"/>
</dbReference>
<dbReference type="PROSITE" id="PS50102">
    <property type="entry name" value="RRM"/>
    <property type="match status" value="1"/>
</dbReference>
<dbReference type="Proteomes" id="UP000800041">
    <property type="component" value="Unassembled WGS sequence"/>
</dbReference>
<feature type="compositionally biased region" description="Gly residues" evidence="3">
    <location>
        <begin position="516"/>
        <end position="526"/>
    </location>
</feature>
<gene>
    <name evidence="6" type="ORF">K402DRAFT_73977</name>
</gene>
<organism evidence="6 7">
    <name type="scientific">Aulographum hederae CBS 113979</name>
    <dbReference type="NCBI Taxonomy" id="1176131"/>
    <lineage>
        <taxon>Eukaryota</taxon>
        <taxon>Fungi</taxon>
        <taxon>Dikarya</taxon>
        <taxon>Ascomycota</taxon>
        <taxon>Pezizomycotina</taxon>
        <taxon>Dothideomycetes</taxon>
        <taxon>Pleosporomycetidae</taxon>
        <taxon>Aulographales</taxon>
        <taxon>Aulographaceae</taxon>
    </lineage>
</organism>
<protein>
    <recommendedName>
        <fullName evidence="8">NTF2-domain-containing protein</fullName>
    </recommendedName>
</protein>
<feature type="compositionally biased region" description="Basic and acidic residues" evidence="3">
    <location>
        <begin position="271"/>
        <end position="288"/>
    </location>
</feature>
<feature type="domain" description="RRM" evidence="4">
    <location>
        <begin position="435"/>
        <end position="506"/>
    </location>
</feature>
<dbReference type="AlphaFoldDB" id="A0A6G1HG67"/>
<dbReference type="InterPro" id="IPR000504">
    <property type="entry name" value="RRM_dom"/>
</dbReference>
<dbReference type="InterPro" id="IPR039539">
    <property type="entry name" value="Ras_GTPase_bind_prot"/>
</dbReference>
<accession>A0A6G1HG67</accession>
<name>A0A6G1HG67_9PEZI</name>
<dbReference type="SUPFAM" id="SSF54427">
    <property type="entry name" value="NTF2-like"/>
    <property type="match status" value="1"/>
</dbReference>
<evidence type="ECO:0000256" key="1">
    <source>
        <dbReference type="ARBA" id="ARBA00022884"/>
    </source>
</evidence>
<feature type="region of interest" description="Disordered" evidence="3">
    <location>
        <begin position="510"/>
        <end position="565"/>
    </location>
</feature>
<keyword evidence="7" id="KW-1185">Reference proteome</keyword>
<evidence type="ECO:0000313" key="6">
    <source>
        <dbReference type="EMBL" id="KAF1991928.1"/>
    </source>
</evidence>
<dbReference type="InterPro" id="IPR032710">
    <property type="entry name" value="NTF2-like_dom_sf"/>
</dbReference>
<keyword evidence="1 2" id="KW-0694">RNA-binding</keyword>